<keyword evidence="6" id="KW-0788">Thiol protease</keyword>
<dbReference type="Pfam" id="PF12340">
    <property type="entry name" value="DUF3638"/>
    <property type="match status" value="1"/>
</dbReference>
<accession>A0A1V6X571</accession>
<evidence type="ECO:0000313" key="11">
    <source>
        <dbReference type="EMBL" id="OQE70215.1"/>
    </source>
</evidence>
<keyword evidence="3" id="KW-0645">Protease</keyword>
<dbReference type="GO" id="GO:0006508">
    <property type="term" value="P:proteolysis"/>
    <property type="evidence" value="ECO:0007669"/>
    <property type="project" value="UniProtKB-KW"/>
</dbReference>
<comment type="caution">
    <text evidence="11">The sequence shown here is derived from an EMBL/GenBank/DDBJ whole genome shotgun (WGS) entry which is preliminary data.</text>
</comment>
<evidence type="ECO:0000259" key="9">
    <source>
        <dbReference type="Pfam" id="PF12359"/>
    </source>
</evidence>
<comment type="catalytic activity">
    <reaction evidence="1">
        <text>Thiol-dependent hydrolysis of ester, thioester, amide, peptide and isopeptide bonds formed by the C-terminal Gly of ubiquitin (a 76-residue protein attached to proteins as an intracellular targeting signal).</text>
        <dbReference type="EC" id="3.4.19.12"/>
    </reaction>
</comment>
<dbReference type="InterPro" id="IPR046541">
    <property type="entry name" value="DUF6606"/>
</dbReference>
<feature type="domain" description="DUF6606" evidence="10">
    <location>
        <begin position="11"/>
        <end position="173"/>
    </location>
</feature>
<proteinExistence type="predicted"/>
<keyword evidence="5" id="KW-0378">Hydrolase</keyword>
<evidence type="ECO:0000256" key="4">
    <source>
        <dbReference type="ARBA" id="ARBA00022786"/>
    </source>
</evidence>
<evidence type="ECO:0000259" key="8">
    <source>
        <dbReference type="Pfam" id="PF12340"/>
    </source>
</evidence>
<dbReference type="Pfam" id="PF20255">
    <property type="entry name" value="DUF6606"/>
    <property type="match status" value="2"/>
</dbReference>
<dbReference type="PANTHER" id="PTHR13367">
    <property type="entry name" value="UBIQUITIN THIOESTERASE"/>
    <property type="match status" value="1"/>
</dbReference>
<feature type="compositionally biased region" description="Polar residues" evidence="7">
    <location>
        <begin position="2687"/>
        <end position="2699"/>
    </location>
</feature>
<evidence type="ECO:0000256" key="2">
    <source>
        <dbReference type="ARBA" id="ARBA00012759"/>
    </source>
</evidence>
<evidence type="ECO:0000256" key="6">
    <source>
        <dbReference type="ARBA" id="ARBA00022807"/>
    </source>
</evidence>
<evidence type="ECO:0000256" key="5">
    <source>
        <dbReference type="ARBA" id="ARBA00022801"/>
    </source>
</evidence>
<dbReference type="GO" id="GO:0004843">
    <property type="term" value="F:cysteine-type deubiquitinase activity"/>
    <property type="evidence" value="ECO:0007669"/>
    <property type="project" value="UniProtKB-EC"/>
</dbReference>
<feature type="domain" description="DUF6606" evidence="10">
    <location>
        <begin position="174"/>
        <end position="252"/>
    </location>
</feature>
<reference evidence="12" key="1">
    <citation type="journal article" date="2017" name="Nat. Microbiol.">
        <title>Global analysis of biosynthetic gene clusters reveals vast potential of secondary metabolite production in Penicillium species.</title>
        <authorList>
            <person name="Nielsen J.C."/>
            <person name="Grijseels S."/>
            <person name="Prigent S."/>
            <person name="Ji B."/>
            <person name="Dainat J."/>
            <person name="Nielsen K.F."/>
            <person name="Frisvad J.C."/>
            <person name="Workman M."/>
            <person name="Nielsen J."/>
        </authorList>
    </citation>
    <scope>NUCLEOTIDE SEQUENCE [LARGE SCALE GENOMIC DNA]</scope>
    <source>
        <strain evidence="12">IBT 13039</strain>
    </source>
</reference>
<dbReference type="Proteomes" id="UP000191691">
    <property type="component" value="Unassembled WGS sequence"/>
</dbReference>
<feature type="domain" description="DUF3645" evidence="9">
    <location>
        <begin position="2240"/>
        <end position="2272"/>
    </location>
</feature>
<evidence type="ECO:0000256" key="7">
    <source>
        <dbReference type="SAM" id="MobiDB-lite"/>
    </source>
</evidence>
<dbReference type="OMA" id="FICETGM"/>
<dbReference type="Pfam" id="PF12359">
    <property type="entry name" value="DUF3645"/>
    <property type="match status" value="1"/>
</dbReference>
<dbReference type="EC" id="3.4.19.12" evidence="2"/>
<sequence length="2975" mass="338201">MSMSKHSFKFIFNHVFLPPLLPGYDDEDEKDGEWPLERTLHRFVLETLESFIQKGSKETDEAWTVAISMLENWIELDKKGVVCKDTLARIISNIKAHGAAALYIRAQNCGWVAYYDKTGDKVILDAFEVSPRAKDVVAAPGSLLRQFPGQSVAISGSMLEDARFCTELSNTLALTEGLMSQLLAFGEHNIGFSFAKNTRDEVNWRNSKLPWRRSPHWFMLRVALQSVLQRALPDGEGYKEYKNFMLYLVAEFGKKSTHVRPEVPADHLEIIRAKICRRIFKLREGVYDFVALHAKSAEAAIRTTLQDIHQAIMSSTSMAMPKEFACTAQDLHMSLENSREYLQSAMTHASTDIEQSYFDREHEARHQLNRHGLPLLKGGDLLSLADFEQWAANGMQDWYRDTESSQSLCCLLAELLQNYSRFAAEAYNGSPDNLSIALVCILELWIVIDKMCIDICPLMERYPPELPRDFLEPLLLPRRCEMRRANGIEAYIQVRHSACNASIPNILSDPGAQSFSVAYFNGSERHRGLRESIQQHARSKLESKRTEWENKTHQHAELLQQAGRMSHQWDLDSRGREYHSGSCQLCSIQSRASNLSIEIYEWPLPNNEDILKTVVFELDCPRWFASWRDATWRLLHDFGRLQSKQGPNVEQNLLSYKEIQSFCVNWGQRLTLGSKTKSWKRTHYNDRHFPVDFGDITPPNAFQFRLVDSKDNSWVGDQNEHSSVKARCTFALPPGPYSCLQYTVDSCRHSQNQVIADQQRCPSEINLHEYIAFGCLRAGERLQWHNMVRELASSTLSMNQEAISMLFRQAAWEFGAASPDSDLRESHLAFTHEALGDRLVECLDQKLSSIEANWNEHHALHSLVVLGLRTLSMSEKLSTVERTVGFLRRSRKIGLRWCEDLATTLGTQTGAHSQAQQLLIVKIGGICQLTYAVEPQHLPLLLDNCVDLFHLTRSSILVFENTPPLLENIPVGVKNCLISTTKILHSLEEPTRQFIQNNASGFNQAIRESVHDVEIASAWTICSGNLSRWATNWTSANHHGRQQDIHYNLLSGELLLANCPPGRLPKKYTSHPIFLRILGTRTLTVLPSNLNGSTFMSACRYEGFKLHFSMEAGELVVKAQTEQQLLQLIPHEKLSGDFPESLVCDYAHWFNLESGILEFRPLEQAWKPHRSNWHLSFGGTVDTTSTMTQGRRTLIDPRSPIFQGLAEVFRVLDAPVHMHVVQTGNDANRVVEIYLVRLRLKFFITVDGGLKSQELNAIVDRNQDIGCLYGLQNKLMLLDTGGSVTSYVLPDPATGRSGTAEAIRILRQAWLKTSFPLDTELVVILKRIAALTPQRRYYPGHLKSMQTVTWNSELGQLAQHDDFRALTQEIVEHASRFNIFHGVSDAERDATVECYGDRGDHHLLERARFRHSQFRCPEFGGSAVCQMPEPTLYAARDRDTRSDRSLRVYKVATLVRNWRSFVPHCHALLESVGSWKCVRPSGFSVRDLSCTELLKLSFEDAWGSLYELCRSSDQARDSYSLMSLFCTIAFAGKEEPHIFPLLAVAFSGQFEDLPVPGNQNPQQVLDLQLGEDIDCSKIKEAIERSYNQFVHPVLGESSKRQKKEARELRAAYDLQKETDITSCLEAIRGQWPCETPQLPEIQRMNQRGASQGCAFLCTKWYQNRQFFAFLRLVQNRLSAVQDEGHEFNIDAPPSKPRDSFHTAVRFSPPSLLDILSSSSPITLPAGSPPLKFSRHRTPQCYNLSLNSELRSLIGTFRNDPDSCRRELGEGLEESLEALEGAELPCSSISMPVGRNVLVQYRTHLESQRDIIWETIKKCLRATKTCWEEVAGMVFRPDITVHSLLSLLAADRWRLVPEAWRYNLSTFARSIASVRRCDRLLACFDRADIDGFFKEAENVGGEGWDAYMQSDWLLFEVENNLTIRKQQSEVAFKMIKPEVPGNSVLQLNMGEGKTAVIIPMTASTLADGTHLLRIFVLKPLLRQSVNLLSQRLGGMLNRRIYHIPFSRDTPLDERLVHQLWEMYIDCQKQRGILIVLPEQVLSFRLVGLDLMSKSPALAHQVIELEEWLQSNSRNVIDESDEVLDPKFQLVYTVGSQQTMDGHSDRWEITQALLALVEEQAEKLHLQAPGCLDIERSGARYPIFHFLTSKTADTIIEKVVDAIGEEGLPGIPINQWTRRVRRSALDFIRFADTTTGCRNVLRDAFEGGVFLRKLLVLRGLLAHHILNFALAGKRWLVDYGLHPYRCLMAVPFRAKGIPSENAEFGHPDVAISLTCLSYYYQGLTAEQVRHCFALLGKENDPSAEYQNWISRRLDTLPSALRAMTGVNLEDARTFREILYPHLQHQKGIIDFYLSQVVFPREAKEFPQKLCASAWDLPSRLNQPLTTGFSGTNDNRLLLPRSTPQRDLPHLLLTKAMVLGYILQEENRACVLAEDERGCQLPAFQLIDLIQRQDPPVRVIIDVGAQILESRNQHVAQHWLSLTAFDDADAAVFYDEDDEASVIDREGHIERLLCSPFRQRMHRCLVFLDQQHARGVDLKLPSTYRAAVTIGPRLTKDRLVQACNRMRGLGNGQSVVFFIPPEVTHGMRLGNDPMTSLDVIRWSLKQTCDTLQSLRPLWASQGLQHHKRMKLWDILIEDGSSAQDIVTRIQEPEAQTLSQLYGPWDTPRFSSLSEYIDRNDHIVRELLKTRSPTNSGNAGTSTLHEEQERQITHEAQREQQVCRPPKSSPLPHHVHEDIRHFVKHGSFPVHNPSAVRLAFKSLRHTSVGQLNFPQSLGSRLYASDDFIKTVKRVKGTVDDQFLKPVHWALSNVHNSDLLLLSQYEANELLPDVRVSQKTKLHVYSPRTTRAMRSFGDLAFLTSGEGYSAQYCGYETIQDLELFSGSLYFETFSAYENFRRFLGLVTGCCSDIPEGRVSNEGFVEEEIRQLVGWPTQSPFRYNPLPFLSSLFNLRSKGHGYSQTHVGKILGARPLTADDF</sequence>
<dbReference type="InterPro" id="IPR027417">
    <property type="entry name" value="P-loop_NTPase"/>
</dbReference>
<evidence type="ECO:0000259" key="10">
    <source>
        <dbReference type="Pfam" id="PF20255"/>
    </source>
</evidence>
<dbReference type="STRING" id="60175.A0A1V6X571"/>
<dbReference type="InterPro" id="IPR022099">
    <property type="entry name" value="DUF3638"/>
</dbReference>
<feature type="compositionally biased region" description="Basic and acidic residues" evidence="7">
    <location>
        <begin position="2700"/>
        <end position="2714"/>
    </location>
</feature>
<name>A0A1V6X571_PENNA</name>
<keyword evidence="4" id="KW-0833">Ubl conjugation pathway</keyword>
<evidence type="ECO:0000256" key="3">
    <source>
        <dbReference type="ARBA" id="ARBA00022670"/>
    </source>
</evidence>
<dbReference type="SUPFAM" id="SSF52540">
    <property type="entry name" value="P-loop containing nucleoside triphosphate hydrolases"/>
    <property type="match status" value="1"/>
</dbReference>
<dbReference type="PANTHER" id="PTHR13367:SF33">
    <property type="entry name" value="P-LOOP CONTAINING NUCLEOSIDE TRIPHOSPHATE HYDROLASE PROTEIN"/>
    <property type="match status" value="1"/>
</dbReference>
<dbReference type="InterPro" id="IPR022105">
    <property type="entry name" value="DUF3645"/>
</dbReference>
<gene>
    <name evidence="11" type="ORF">PENNAL_c0119G04080</name>
</gene>
<dbReference type="InterPro" id="IPR051346">
    <property type="entry name" value="OTU_Deubiquitinase"/>
</dbReference>
<feature type="region of interest" description="Disordered" evidence="7">
    <location>
        <begin position="2687"/>
        <end position="2727"/>
    </location>
</feature>
<dbReference type="EMBL" id="MOOB01000119">
    <property type="protein sequence ID" value="OQE70215.1"/>
    <property type="molecule type" value="Genomic_DNA"/>
</dbReference>
<feature type="domain" description="DUF3638" evidence="8">
    <location>
        <begin position="1902"/>
        <end position="2122"/>
    </location>
</feature>
<protein>
    <recommendedName>
        <fullName evidence="2">ubiquitinyl hydrolase 1</fullName>
        <ecNumber evidence="2">3.4.19.12</ecNumber>
    </recommendedName>
</protein>
<keyword evidence="12" id="KW-1185">Reference proteome</keyword>
<evidence type="ECO:0000256" key="1">
    <source>
        <dbReference type="ARBA" id="ARBA00000707"/>
    </source>
</evidence>
<organism evidence="11 12">
    <name type="scientific">Penicillium nalgiovense</name>
    <dbReference type="NCBI Taxonomy" id="60175"/>
    <lineage>
        <taxon>Eukaryota</taxon>
        <taxon>Fungi</taxon>
        <taxon>Dikarya</taxon>
        <taxon>Ascomycota</taxon>
        <taxon>Pezizomycotina</taxon>
        <taxon>Eurotiomycetes</taxon>
        <taxon>Eurotiomycetidae</taxon>
        <taxon>Eurotiales</taxon>
        <taxon>Aspergillaceae</taxon>
        <taxon>Penicillium</taxon>
    </lineage>
</organism>
<evidence type="ECO:0000313" key="12">
    <source>
        <dbReference type="Proteomes" id="UP000191691"/>
    </source>
</evidence>